<dbReference type="VEuPathDB" id="VectorBase:GAUT052820"/>
<dbReference type="SMART" id="SM00054">
    <property type="entry name" value="EFh"/>
    <property type="match status" value="4"/>
</dbReference>
<protein>
    <recommendedName>
        <fullName evidence="14">EF-hand domain-containing protein</fullName>
    </recommendedName>
</protein>
<dbReference type="PANTHER" id="PTHR24089">
    <property type="entry name" value="SOLUTE CARRIER FAMILY 25"/>
    <property type="match status" value="1"/>
</dbReference>
<dbReference type="PROSITE" id="PS50222">
    <property type="entry name" value="EF_HAND_2"/>
    <property type="match status" value="3"/>
</dbReference>
<dbReference type="SUPFAM" id="SSF47473">
    <property type="entry name" value="EF-hand"/>
    <property type="match status" value="1"/>
</dbReference>
<organism evidence="15 16">
    <name type="scientific">Glossina austeni</name>
    <name type="common">Savannah tsetse fly</name>
    <dbReference type="NCBI Taxonomy" id="7395"/>
    <lineage>
        <taxon>Eukaryota</taxon>
        <taxon>Metazoa</taxon>
        <taxon>Ecdysozoa</taxon>
        <taxon>Arthropoda</taxon>
        <taxon>Hexapoda</taxon>
        <taxon>Insecta</taxon>
        <taxon>Pterygota</taxon>
        <taxon>Neoptera</taxon>
        <taxon>Endopterygota</taxon>
        <taxon>Diptera</taxon>
        <taxon>Brachycera</taxon>
        <taxon>Muscomorpha</taxon>
        <taxon>Hippoboscoidea</taxon>
        <taxon>Glossinidae</taxon>
        <taxon>Glossina</taxon>
    </lineage>
</organism>
<dbReference type="FunFam" id="1.10.238.10:FF:000028">
    <property type="entry name" value="Putative calcium-binding mitochondrial carrier protein scamc-2"/>
    <property type="match status" value="1"/>
</dbReference>
<evidence type="ECO:0000256" key="6">
    <source>
        <dbReference type="ARBA" id="ARBA00022737"/>
    </source>
</evidence>
<feature type="compositionally biased region" description="Polar residues" evidence="13">
    <location>
        <begin position="1"/>
        <end position="18"/>
    </location>
</feature>
<sequence>MVNTQDCSNKNSATTNVSDLEPLKKSSRTDLGEIGNVPIVGSGRSTTTISSTSTASSIKSVNATSNACNDTKQSTSLSSSTSISSSSLSSAVKASSVNYARNAAANHHKLIPIQSVLTTAADAHNHQTHTSRHHHHHHHHHNHNFNQSTAKSLPLQTGSEKTLNATQLHVPSSKAQKLLVSATTHAQLPTELPQEDEERLEKLFKQLDRDGNGRIDIHDLSEALREFGLSSVYAEKFLEHSDKTQSGDVGLAEFVHYIREHEKNLRLQFSHLDKNRDGKVDLEELISAFEDLGLEVDTEEAKHLLSRMDTDGSLNISFNEWRDFLLLAPSSDIHDLIKFWRHSTSNVFQSEYYHLHQMAVAGDVLEDFVVIFRDMMNRYLDIGEDMNVPDDFTQIELQSGMWWRHLAAGGIAGAVSRTCTAPLDRIKVQTQKTAISDSLRYMLQEGGLRSMWRGNGINVLKIAPESAIKFAAYEKIKRLIRGEEKRQMSIGERFMAGAAAGGISQTVIYPMEVLKTRLALRRTGQYKGIVDAAKKIYILEGLRSFYRGYIPNILGIIPYAGIDLAVYETLKKKYLSCHNDEQPSFLVLLACGSASSTLGQVCSYPLALVRTRLQAQVVSKCTYTTSPLGAIPMKQAGVGNDDNMMGVFRKILRTEGICGLYRGITPNFIKVLPAVSISYVVYEYASRGLGVNMT</sequence>
<feature type="repeat" description="Solcar" evidence="12">
    <location>
        <begin position="488"/>
        <end position="573"/>
    </location>
</feature>
<evidence type="ECO:0000256" key="5">
    <source>
        <dbReference type="ARBA" id="ARBA00022723"/>
    </source>
</evidence>
<reference evidence="15" key="1">
    <citation type="submission" date="2020-05" db="UniProtKB">
        <authorList>
            <consortium name="EnsemblMetazoa"/>
        </authorList>
    </citation>
    <scope>IDENTIFICATION</scope>
    <source>
        <strain evidence="15">TTRI</strain>
    </source>
</reference>
<keyword evidence="3" id="KW-0813">Transport</keyword>
<dbReference type="PROSITE" id="PS50920">
    <property type="entry name" value="SOLCAR"/>
    <property type="match status" value="3"/>
</dbReference>
<dbReference type="GO" id="GO:0005509">
    <property type="term" value="F:calcium ion binding"/>
    <property type="evidence" value="ECO:0007669"/>
    <property type="project" value="InterPro"/>
</dbReference>
<dbReference type="GO" id="GO:0005743">
    <property type="term" value="C:mitochondrial inner membrane"/>
    <property type="evidence" value="ECO:0007669"/>
    <property type="project" value="UniProtKB-SubCell"/>
</dbReference>
<accession>A0A1A9VYZ0</accession>
<dbReference type="InterPro" id="IPR023395">
    <property type="entry name" value="MCP_dom_sf"/>
</dbReference>
<evidence type="ECO:0000256" key="2">
    <source>
        <dbReference type="ARBA" id="ARBA00006375"/>
    </source>
</evidence>
<feature type="region of interest" description="Disordered" evidence="13">
    <location>
        <begin position="123"/>
        <end position="149"/>
    </location>
</feature>
<evidence type="ECO:0000256" key="4">
    <source>
        <dbReference type="ARBA" id="ARBA00022692"/>
    </source>
</evidence>
<feature type="region of interest" description="Disordered" evidence="13">
    <location>
        <begin position="1"/>
        <end position="85"/>
    </location>
</feature>
<feature type="domain" description="EF-hand" evidence="14">
    <location>
        <begin position="296"/>
        <end position="331"/>
    </location>
</feature>
<dbReference type="Pfam" id="PF13499">
    <property type="entry name" value="EF-hand_7"/>
    <property type="match status" value="2"/>
</dbReference>
<feature type="compositionally biased region" description="Basic and acidic residues" evidence="13">
    <location>
        <begin position="21"/>
        <end position="31"/>
    </location>
</feature>
<dbReference type="FunFam" id="1.50.40.10:FF:000003">
    <property type="entry name" value="Putative calcium-binding mitochondrial carrier protein scamc-2"/>
    <property type="match status" value="1"/>
</dbReference>
<dbReference type="GO" id="GO:0055085">
    <property type="term" value="P:transmembrane transport"/>
    <property type="evidence" value="ECO:0007669"/>
    <property type="project" value="InterPro"/>
</dbReference>
<feature type="domain" description="EF-hand" evidence="14">
    <location>
        <begin position="260"/>
        <end position="295"/>
    </location>
</feature>
<dbReference type="InterPro" id="IPR018247">
    <property type="entry name" value="EF_Hand_1_Ca_BS"/>
</dbReference>
<comment type="subcellular location">
    <subcellularLocation>
        <location evidence="1">Mitochondrion inner membrane</location>
        <topology evidence="1">Multi-pass membrane protein</topology>
    </subcellularLocation>
</comment>
<feature type="compositionally biased region" description="Low complexity" evidence="13">
    <location>
        <begin position="45"/>
        <end position="60"/>
    </location>
</feature>
<evidence type="ECO:0000259" key="14">
    <source>
        <dbReference type="PROSITE" id="PS50222"/>
    </source>
</evidence>
<dbReference type="FunFam" id="1.10.238.10:FF:000320">
    <property type="entry name" value="Uncharacterized protein, isoform B"/>
    <property type="match status" value="1"/>
</dbReference>
<keyword evidence="8" id="KW-0106">Calcium</keyword>
<keyword evidence="16" id="KW-1185">Reference proteome</keyword>
<dbReference type="InterPro" id="IPR018108">
    <property type="entry name" value="MCP_transmembrane"/>
</dbReference>
<keyword evidence="10" id="KW-0496">Mitochondrion</keyword>
<feature type="repeat" description="Solcar" evidence="12">
    <location>
        <begin position="400"/>
        <end position="479"/>
    </location>
</feature>
<dbReference type="PROSITE" id="PS00018">
    <property type="entry name" value="EF_HAND_1"/>
    <property type="match status" value="2"/>
</dbReference>
<comment type="similarity">
    <text evidence="2">Belongs to the mitochondrial carrier (TC 2.A.29) family.</text>
</comment>
<feature type="domain" description="EF-hand" evidence="14">
    <location>
        <begin position="195"/>
        <end position="230"/>
    </location>
</feature>
<keyword evidence="4 12" id="KW-0812">Transmembrane</keyword>
<evidence type="ECO:0000256" key="10">
    <source>
        <dbReference type="ARBA" id="ARBA00023128"/>
    </source>
</evidence>
<dbReference type="SUPFAM" id="SSF103506">
    <property type="entry name" value="Mitochondrial carrier"/>
    <property type="match status" value="1"/>
</dbReference>
<feature type="compositionally biased region" description="Basic residues" evidence="13">
    <location>
        <begin position="126"/>
        <end position="143"/>
    </location>
</feature>
<dbReference type="Gene3D" id="1.10.238.10">
    <property type="entry name" value="EF-hand"/>
    <property type="match status" value="2"/>
</dbReference>
<dbReference type="Pfam" id="PF00153">
    <property type="entry name" value="Mito_carr"/>
    <property type="match status" value="3"/>
</dbReference>
<evidence type="ECO:0000256" key="11">
    <source>
        <dbReference type="ARBA" id="ARBA00023136"/>
    </source>
</evidence>
<feature type="compositionally biased region" description="Polar residues" evidence="13">
    <location>
        <begin position="61"/>
        <end position="73"/>
    </location>
</feature>
<feature type="compositionally biased region" description="Low complexity" evidence="13">
    <location>
        <begin position="74"/>
        <end position="85"/>
    </location>
</feature>
<evidence type="ECO:0000256" key="1">
    <source>
        <dbReference type="ARBA" id="ARBA00004448"/>
    </source>
</evidence>
<dbReference type="InterPro" id="IPR011992">
    <property type="entry name" value="EF-hand-dom_pair"/>
</dbReference>
<dbReference type="InterPro" id="IPR002067">
    <property type="entry name" value="MCP"/>
</dbReference>
<keyword evidence="5" id="KW-0479">Metal-binding</keyword>
<dbReference type="STRING" id="7395.A0A1A9VYZ0"/>
<feature type="repeat" description="Solcar" evidence="12">
    <location>
        <begin position="583"/>
        <end position="688"/>
    </location>
</feature>
<evidence type="ECO:0000313" key="16">
    <source>
        <dbReference type="Proteomes" id="UP000078200"/>
    </source>
</evidence>
<dbReference type="Proteomes" id="UP000078200">
    <property type="component" value="Unassembled WGS sequence"/>
</dbReference>
<dbReference type="AlphaFoldDB" id="A0A1A9VYZ0"/>
<evidence type="ECO:0000313" key="15">
    <source>
        <dbReference type="EnsemblMetazoa" id="GAUT052820-PA"/>
    </source>
</evidence>
<keyword evidence="7" id="KW-0999">Mitochondrion inner membrane</keyword>
<evidence type="ECO:0000256" key="8">
    <source>
        <dbReference type="ARBA" id="ARBA00022837"/>
    </source>
</evidence>
<evidence type="ECO:0000256" key="13">
    <source>
        <dbReference type="SAM" id="MobiDB-lite"/>
    </source>
</evidence>
<evidence type="ECO:0000256" key="7">
    <source>
        <dbReference type="ARBA" id="ARBA00022792"/>
    </source>
</evidence>
<evidence type="ECO:0000256" key="3">
    <source>
        <dbReference type="ARBA" id="ARBA00022448"/>
    </source>
</evidence>
<name>A0A1A9VYZ0_GLOAU</name>
<dbReference type="EnsemblMetazoa" id="GAUT052820-RA">
    <property type="protein sequence ID" value="GAUT052820-PA"/>
    <property type="gene ID" value="GAUT052820"/>
</dbReference>
<evidence type="ECO:0000256" key="12">
    <source>
        <dbReference type="PROSITE-ProRule" id="PRU00282"/>
    </source>
</evidence>
<dbReference type="Gene3D" id="1.50.40.10">
    <property type="entry name" value="Mitochondrial carrier domain"/>
    <property type="match status" value="1"/>
</dbReference>
<keyword evidence="9" id="KW-1133">Transmembrane helix</keyword>
<dbReference type="InterPro" id="IPR002048">
    <property type="entry name" value="EF_hand_dom"/>
</dbReference>
<keyword evidence="6" id="KW-0677">Repeat</keyword>
<proteinExistence type="inferred from homology"/>
<dbReference type="PRINTS" id="PR00926">
    <property type="entry name" value="MITOCARRIER"/>
</dbReference>
<keyword evidence="11 12" id="KW-0472">Membrane</keyword>
<evidence type="ECO:0000256" key="9">
    <source>
        <dbReference type="ARBA" id="ARBA00022989"/>
    </source>
</evidence>